<evidence type="ECO:0000313" key="4">
    <source>
        <dbReference type="Proteomes" id="UP000185639"/>
    </source>
</evidence>
<proteinExistence type="predicted"/>
<feature type="domain" description="VTT" evidence="2">
    <location>
        <begin position="39"/>
        <end position="142"/>
    </location>
</feature>
<dbReference type="InterPro" id="IPR051311">
    <property type="entry name" value="DedA_domain"/>
</dbReference>
<dbReference type="InterPro" id="IPR032816">
    <property type="entry name" value="VTT_dom"/>
</dbReference>
<dbReference type="OrthoDB" id="9814483at2"/>
<dbReference type="AlphaFoldDB" id="A0A1N7ML84"/>
<feature type="transmembrane region" description="Helical" evidence="1">
    <location>
        <begin position="99"/>
        <end position="120"/>
    </location>
</feature>
<evidence type="ECO:0000259" key="2">
    <source>
        <dbReference type="Pfam" id="PF09335"/>
    </source>
</evidence>
<name>A0A1N7ML84_9GAMM</name>
<sequence length="150" mass="16744">MVERDFFEVMTEASLMFLLAFAAGSILPVGSEWYLVLLLEQGAVAWLVTTAAIIGNTFGGWLTFALGVGGRKLYERSHELPRRFQVAESLFARYGRWSLLFSWVPLLGDILVGLAGVAKLPWKSSFVLIFIGKALRYLLIYSVWAGLTHL</sequence>
<keyword evidence="1" id="KW-0812">Transmembrane</keyword>
<evidence type="ECO:0000256" key="1">
    <source>
        <dbReference type="SAM" id="Phobius"/>
    </source>
</evidence>
<dbReference type="PANTHER" id="PTHR42709:SF4">
    <property type="entry name" value="INNER MEMBRANE PROTEIN YQAA"/>
    <property type="match status" value="1"/>
</dbReference>
<gene>
    <name evidence="3" type="ORF">SAMN05421686_105263</name>
</gene>
<reference evidence="4" key="1">
    <citation type="submission" date="2017-01" db="EMBL/GenBank/DDBJ databases">
        <authorList>
            <person name="Varghese N."/>
            <person name="Submissions S."/>
        </authorList>
    </citation>
    <scope>NUCLEOTIDE SEQUENCE [LARGE SCALE GENOMIC DNA]</scope>
    <source>
        <strain evidence="4">DSM 24913</strain>
    </source>
</reference>
<keyword evidence="1" id="KW-1133">Transmembrane helix</keyword>
<dbReference type="GO" id="GO:0005886">
    <property type="term" value="C:plasma membrane"/>
    <property type="evidence" value="ECO:0007669"/>
    <property type="project" value="UniProtKB-ARBA"/>
</dbReference>
<dbReference type="Pfam" id="PF09335">
    <property type="entry name" value="VTT_dom"/>
    <property type="match status" value="1"/>
</dbReference>
<dbReference type="STRING" id="484498.SAMN05421686_105263"/>
<evidence type="ECO:0000313" key="3">
    <source>
        <dbReference type="EMBL" id="SIS86782.1"/>
    </source>
</evidence>
<feature type="transmembrane region" description="Helical" evidence="1">
    <location>
        <begin position="43"/>
        <end position="68"/>
    </location>
</feature>
<dbReference type="PANTHER" id="PTHR42709">
    <property type="entry name" value="ALKALINE PHOSPHATASE LIKE PROTEIN"/>
    <property type="match status" value="1"/>
</dbReference>
<accession>A0A1N7ML84</accession>
<dbReference type="Proteomes" id="UP000185639">
    <property type="component" value="Unassembled WGS sequence"/>
</dbReference>
<organism evidence="3 4">
    <name type="scientific">Thalassolituus maritimus</name>
    <dbReference type="NCBI Taxonomy" id="484498"/>
    <lineage>
        <taxon>Bacteria</taxon>
        <taxon>Pseudomonadati</taxon>
        <taxon>Pseudomonadota</taxon>
        <taxon>Gammaproteobacteria</taxon>
        <taxon>Oceanospirillales</taxon>
        <taxon>Oceanospirillaceae</taxon>
        <taxon>Thalassolituus</taxon>
    </lineage>
</organism>
<keyword evidence="1" id="KW-0472">Membrane</keyword>
<dbReference type="EMBL" id="FTOH01000005">
    <property type="protein sequence ID" value="SIS86782.1"/>
    <property type="molecule type" value="Genomic_DNA"/>
</dbReference>
<protein>
    <submittedName>
        <fullName evidence="3">Membrane protein YqaA, SNARE-associated domain</fullName>
    </submittedName>
</protein>
<feature type="transmembrane region" description="Helical" evidence="1">
    <location>
        <begin position="126"/>
        <end position="147"/>
    </location>
</feature>
<feature type="transmembrane region" description="Helical" evidence="1">
    <location>
        <begin position="12"/>
        <end position="31"/>
    </location>
</feature>
<keyword evidence="4" id="KW-1185">Reference proteome</keyword>